<organism evidence="1 2">
    <name type="scientific">Platanthera guangdongensis</name>
    <dbReference type="NCBI Taxonomy" id="2320717"/>
    <lineage>
        <taxon>Eukaryota</taxon>
        <taxon>Viridiplantae</taxon>
        <taxon>Streptophyta</taxon>
        <taxon>Embryophyta</taxon>
        <taxon>Tracheophyta</taxon>
        <taxon>Spermatophyta</taxon>
        <taxon>Magnoliopsida</taxon>
        <taxon>Liliopsida</taxon>
        <taxon>Asparagales</taxon>
        <taxon>Orchidaceae</taxon>
        <taxon>Orchidoideae</taxon>
        <taxon>Orchideae</taxon>
        <taxon>Orchidinae</taxon>
        <taxon>Platanthera</taxon>
    </lineage>
</organism>
<dbReference type="PANTHER" id="PTHR33358">
    <property type="entry name" value="F-BOX PROTEIN WITH A DOMAIN PROTEIN"/>
    <property type="match status" value="1"/>
</dbReference>
<gene>
    <name evidence="1" type="ORF">KSP40_PGU019399</name>
</gene>
<evidence type="ECO:0000313" key="1">
    <source>
        <dbReference type="EMBL" id="KAK8967444.1"/>
    </source>
</evidence>
<comment type="caution">
    <text evidence="1">The sequence shown here is derived from an EMBL/GenBank/DDBJ whole genome shotgun (WGS) entry which is preliminary data.</text>
</comment>
<dbReference type="Proteomes" id="UP001412067">
    <property type="component" value="Unassembled WGS sequence"/>
</dbReference>
<sequence>MKHGGQAGLVFELFRNCAGFYRRLEEIEFNLGEEEKMREQSEVFEVKMTLQLGGGGGGVSSLTNNSSTLAAASLPEQLLISRWSLYLYLSGVMFCLPTSNNNPFNIFSQATIGGSRPQKAETLSLDAIEEKPWAESAKRGLRGNALAQTRAERSRRALGRKVSAPALAEWGPGS</sequence>
<dbReference type="Pfam" id="PF14476">
    <property type="entry name" value="Chloroplast_duf"/>
    <property type="match status" value="1"/>
</dbReference>
<reference evidence="1 2" key="1">
    <citation type="journal article" date="2022" name="Nat. Plants">
        <title>Genomes of leafy and leafless Platanthera orchids illuminate the evolution of mycoheterotrophy.</title>
        <authorList>
            <person name="Li M.H."/>
            <person name="Liu K.W."/>
            <person name="Li Z."/>
            <person name="Lu H.C."/>
            <person name="Ye Q.L."/>
            <person name="Zhang D."/>
            <person name="Wang J.Y."/>
            <person name="Li Y.F."/>
            <person name="Zhong Z.M."/>
            <person name="Liu X."/>
            <person name="Yu X."/>
            <person name="Liu D.K."/>
            <person name="Tu X.D."/>
            <person name="Liu B."/>
            <person name="Hao Y."/>
            <person name="Liao X.Y."/>
            <person name="Jiang Y.T."/>
            <person name="Sun W.H."/>
            <person name="Chen J."/>
            <person name="Chen Y.Q."/>
            <person name="Ai Y."/>
            <person name="Zhai J.W."/>
            <person name="Wu S.S."/>
            <person name="Zhou Z."/>
            <person name="Hsiao Y.Y."/>
            <person name="Wu W.L."/>
            <person name="Chen Y.Y."/>
            <person name="Lin Y.F."/>
            <person name="Hsu J.L."/>
            <person name="Li C.Y."/>
            <person name="Wang Z.W."/>
            <person name="Zhao X."/>
            <person name="Zhong W.Y."/>
            <person name="Ma X.K."/>
            <person name="Ma L."/>
            <person name="Huang J."/>
            <person name="Chen G.Z."/>
            <person name="Huang M.Z."/>
            <person name="Huang L."/>
            <person name="Peng D.H."/>
            <person name="Luo Y.B."/>
            <person name="Zou S.Q."/>
            <person name="Chen S.P."/>
            <person name="Lan S."/>
            <person name="Tsai W.C."/>
            <person name="Van de Peer Y."/>
            <person name="Liu Z.J."/>
        </authorList>
    </citation>
    <scope>NUCLEOTIDE SEQUENCE [LARGE SCALE GENOMIC DNA]</scope>
    <source>
        <strain evidence="1">Lor288</strain>
    </source>
</reference>
<dbReference type="EMBL" id="JBBWWR010000005">
    <property type="protein sequence ID" value="KAK8967444.1"/>
    <property type="molecule type" value="Genomic_DNA"/>
</dbReference>
<evidence type="ECO:0000313" key="2">
    <source>
        <dbReference type="Proteomes" id="UP001412067"/>
    </source>
</evidence>
<keyword evidence="2" id="KW-1185">Reference proteome</keyword>
<name>A0ABR2MV14_9ASPA</name>
<accession>A0ABR2MV14</accession>
<dbReference type="InterPro" id="IPR027949">
    <property type="entry name" value="Chloroplast_duf"/>
</dbReference>
<dbReference type="PANTHER" id="PTHR33358:SF12">
    <property type="entry name" value="F-BOX PROTEIN WITH A DOMAIN PROTEIN"/>
    <property type="match status" value="1"/>
</dbReference>
<proteinExistence type="predicted"/>
<protein>
    <submittedName>
        <fullName evidence="1">F-box protein</fullName>
    </submittedName>
</protein>